<feature type="compositionally biased region" description="Acidic residues" evidence="2">
    <location>
        <begin position="228"/>
        <end position="239"/>
    </location>
</feature>
<keyword evidence="1" id="KW-0175">Coiled coil</keyword>
<sequence length="239" mass="27563">MMNMSSQSGEDFFEEILALVDEFDAADLNDITQRVESIEWCRLRNDYKEQCDKAKKWYRKAITELQERSIALSELEETEKSLKEQNNSLKVQIGNANQQLDAISEAGKKLLRKEDEIHAELQKLNDVLNAREIEKHELQQKALLIRKKLILRKLELRRYNPDFFPRSGDISCKNITSDIESVVPANCSQVATESMSNSRTIQWNLSSAKENKENADCRLLDSKNVDESSMEQEDSETVS</sequence>
<evidence type="ECO:0000256" key="2">
    <source>
        <dbReference type="SAM" id="MobiDB-lite"/>
    </source>
</evidence>
<protein>
    <submittedName>
        <fullName evidence="5">Nuclear distribution protein nudE-like 1-B</fullName>
    </submittedName>
</protein>
<name>A0A0M3JWN2_ANISI</name>
<feature type="region of interest" description="Disordered" evidence="2">
    <location>
        <begin position="214"/>
        <end position="239"/>
    </location>
</feature>
<feature type="coiled-coil region" evidence="1">
    <location>
        <begin position="65"/>
        <end position="141"/>
    </location>
</feature>
<accession>A0A0M3JWN2</accession>
<reference evidence="5" key="1">
    <citation type="submission" date="2017-02" db="UniProtKB">
        <authorList>
            <consortium name="WormBaseParasite"/>
        </authorList>
    </citation>
    <scope>IDENTIFICATION</scope>
</reference>
<dbReference type="WBParaSite" id="ASIM_0001270501-mRNA-1">
    <property type="protein sequence ID" value="ASIM_0001270501-mRNA-1"/>
    <property type="gene ID" value="ASIM_0001270501"/>
</dbReference>
<gene>
    <name evidence="3" type="ORF">ASIM_LOCUS12171</name>
</gene>
<feature type="compositionally biased region" description="Basic and acidic residues" evidence="2">
    <location>
        <begin position="214"/>
        <end position="226"/>
    </location>
</feature>
<dbReference type="Proteomes" id="UP000267096">
    <property type="component" value="Unassembled WGS sequence"/>
</dbReference>
<dbReference type="AlphaFoldDB" id="A0A0M3JWN2"/>
<dbReference type="EMBL" id="UYRR01031148">
    <property type="protein sequence ID" value="VDK46750.1"/>
    <property type="molecule type" value="Genomic_DNA"/>
</dbReference>
<evidence type="ECO:0000313" key="4">
    <source>
        <dbReference type="Proteomes" id="UP000267096"/>
    </source>
</evidence>
<evidence type="ECO:0000313" key="3">
    <source>
        <dbReference type="EMBL" id="VDK46750.1"/>
    </source>
</evidence>
<organism evidence="5">
    <name type="scientific">Anisakis simplex</name>
    <name type="common">Herring worm</name>
    <dbReference type="NCBI Taxonomy" id="6269"/>
    <lineage>
        <taxon>Eukaryota</taxon>
        <taxon>Metazoa</taxon>
        <taxon>Ecdysozoa</taxon>
        <taxon>Nematoda</taxon>
        <taxon>Chromadorea</taxon>
        <taxon>Rhabditida</taxon>
        <taxon>Spirurina</taxon>
        <taxon>Ascaridomorpha</taxon>
        <taxon>Ascaridoidea</taxon>
        <taxon>Anisakidae</taxon>
        <taxon>Anisakis</taxon>
        <taxon>Anisakis simplex complex</taxon>
    </lineage>
</organism>
<proteinExistence type="predicted"/>
<evidence type="ECO:0000313" key="5">
    <source>
        <dbReference type="WBParaSite" id="ASIM_0001270501-mRNA-1"/>
    </source>
</evidence>
<evidence type="ECO:0000256" key="1">
    <source>
        <dbReference type="SAM" id="Coils"/>
    </source>
</evidence>
<reference evidence="3 4" key="2">
    <citation type="submission" date="2018-11" db="EMBL/GenBank/DDBJ databases">
        <authorList>
            <consortium name="Pathogen Informatics"/>
        </authorList>
    </citation>
    <scope>NUCLEOTIDE SEQUENCE [LARGE SCALE GENOMIC DNA]</scope>
</reference>
<keyword evidence="4" id="KW-1185">Reference proteome</keyword>